<reference evidence="10" key="1">
    <citation type="submission" date="2025-08" db="UniProtKB">
        <authorList>
            <consortium name="RefSeq"/>
        </authorList>
    </citation>
    <scope>IDENTIFICATION</scope>
</reference>
<dbReference type="GO" id="GO:0000139">
    <property type="term" value="C:Golgi membrane"/>
    <property type="evidence" value="ECO:0007669"/>
    <property type="project" value="UniProtKB-SubCell"/>
</dbReference>
<evidence type="ECO:0000256" key="1">
    <source>
        <dbReference type="ARBA" id="ARBA00004477"/>
    </source>
</evidence>
<dbReference type="PANTHER" id="PTHR21181">
    <property type="match status" value="1"/>
</dbReference>
<dbReference type="RefSeq" id="XP_026737741.1">
    <property type="nucleotide sequence ID" value="XM_026881940.1"/>
</dbReference>
<protein>
    <recommendedName>
        <fullName evidence="8">Membrane magnesium transporter</fullName>
    </recommendedName>
</protein>
<comment type="caution">
    <text evidence="8">Lacks conserved residue(s) required for the propagation of feature annotation.</text>
</comment>
<comment type="similarity">
    <text evidence="2 8">Belongs to the membrane magnesium transporter (TC 1.A.67) family.</text>
</comment>
<comment type="subcellular location">
    <subcellularLocation>
        <location evidence="1">Endoplasmic reticulum membrane</location>
        <topology evidence="1">Multi-pass membrane protein</topology>
    </subcellularLocation>
    <subcellularLocation>
        <location evidence="8">Golgi apparatus membrane</location>
        <topology evidence="8">Multi-pass membrane protein</topology>
    </subcellularLocation>
    <subcellularLocation>
        <location evidence="8">Early endosome membrane</location>
        <topology evidence="8">Multi-pass membrane protein</topology>
    </subcellularLocation>
</comment>
<organism evidence="9 10">
    <name type="scientific">Trichoplusia ni</name>
    <name type="common">Cabbage looper</name>
    <dbReference type="NCBI Taxonomy" id="7111"/>
    <lineage>
        <taxon>Eukaryota</taxon>
        <taxon>Metazoa</taxon>
        <taxon>Ecdysozoa</taxon>
        <taxon>Arthropoda</taxon>
        <taxon>Hexapoda</taxon>
        <taxon>Insecta</taxon>
        <taxon>Pterygota</taxon>
        <taxon>Neoptera</taxon>
        <taxon>Endopterygota</taxon>
        <taxon>Lepidoptera</taxon>
        <taxon>Glossata</taxon>
        <taxon>Ditrysia</taxon>
        <taxon>Noctuoidea</taxon>
        <taxon>Noctuidae</taxon>
        <taxon>Plusiinae</taxon>
        <taxon>Trichoplusia</taxon>
    </lineage>
</organism>
<keyword evidence="5 8" id="KW-0256">Endoplasmic reticulum</keyword>
<sequence length="120" mass="13160">MGSSVHKIIVIVGFISLFHSAFSAAQHRSYLRITSQEFTTLPLDIVVQAVVSLFAVMWGVLNVAGNLREIPAAAELNQIKWETQQNLPSFYIFNHRGKALADNYIPSGSGGGKSELENVE</sequence>
<dbReference type="KEGG" id="tnl:113500982"/>
<dbReference type="GeneID" id="113500982"/>
<evidence type="ECO:0000313" key="10">
    <source>
        <dbReference type="RefSeq" id="XP_026737741.1"/>
    </source>
</evidence>
<evidence type="ECO:0000256" key="3">
    <source>
        <dbReference type="ARBA" id="ARBA00011276"/>
    </source>
</evidence>
<dbReference type="OrthoDB" id="44756at2759"/>
<dbReference type="AlphaFoldDB" id="A0A7E5WC61"/>
<gene>
    <name evidence="10" type="primary">LOC113500982</name>
</gene>
<accession>A0A7E5WC61</accession>
<evidence type="ECO:0000256" key="6">
    <source>
        <dbReference type="ARBA" id="ARBA00022989"/>
    </source>
</evidence>
<dbReference type="InterPro" id="IPR018937">
    <property type="entry name" value="MMgT"/>
</dbReference>
<keyword evidence="8" id="KW-0813">Transport</keyword>
<evidence type="ECO:0000256" key="5">
    <source>
        <dbReference type="ARBA" id="ARBA00022824"/>
    </source>
</evidence>
<keyword evidence="8" id="KW-0333">Golgi apparatus</keyword>
<dbReference type="PANTHER" id="PTHR21181:SF7">
    <property type="entry name" value="ER MEMBRANE PROTEIN COMPLEX SUBUNIT 5"/>
    <property type="match status" value="1"/>
</dbReference>
<evidence type="ECO:0000256" key="8">
    <source>
        <dbReference type="RuleBase" id="RU367002"/>
    </source>
</evidence>
<dbReference type="GO" id="GO:0005886">
    <property type="term" value="C:plasma membrane"/>
    <property type="evidence" value="ECO:0007669"/>
    <property type="project" value="TreeGrafter"/>
</dbReference>
<keyword evidence="7 8" id="KW-0472">Membrane</keyword>
<comment type="subunit">
    <text evidence="3">Component of the ER membrane protein complex (EMC).</text>
</comment>
<dbReference type="InParanoid" id="A0A7E5WC61"/>
<dbReference type="FunCoup" id="A0A7E5WC61">
    <property type="interactions" value="1438"/>
</dbReference>
<keyword evidence="9" id="KW-1185">Reference proteome</keyword>
<keyword evidence="8" id="KW-0460">Magnesium</keyword>
<evidence type="ECO:0000313" key="9">
    <source>
        <dbReference type="Proteomes" id="UP000322000"/>
    </source>
</evidence>
<keyword evidence="8" id="KW-0967">Endosome</keyword>
<keyword evidence="6 8" id="KW-1133">Transmembrane helix</keyword>
<evidence type="ECO:0000256" key="4">
    <source>
        <dbReference type="ARBA" id="ARBA00022692"/>
    </source>
</evidence>
<dbReference type="GO" id="GO:0022890">
    <property type="term" value="F:inorganic cation transmembrane transporter activity"/>
    <property type="evidence" value="ECO:0007669"/>
    <property type="project" value="TreeGrafter"/>
</dbReference>
<dbReference type="GO" id="GO:0031901">
    <property type="term" value="C:early endosome membrane"/>
    <property type="evidence" value="ECO:0007669"/>
    <property type="project" value="UniProtKB-SubCell"/>
</dbReference>
<dbReference type="CTD" id="35159"/>
<dbReference type="Pfam" id="PF10270">
    <property type="entry name" value="MMgT"/>
    <property type="match status" value="1"/>
</dbReference>
<name>A0A7E5WC61_TRINI</name>
<keyword evidence="4 8" id="KW-0812">Transmembrane</keyword>
<evidence type="ECO:0000256" key="2">
    <source>
        <dbReference type="ARBA" id="ARBA00006109"/>
    </source>
</evidence>
<feature type="transmembrane region" description="Helical" evidence="8">
    <location>
        <begin position="39"/>
        <end position="61"/>
    </location>
</feature>
<dbReference type="Proteomes" id="UP000322000">
    <property type="component" value="Chromosome 15"/>
</dbReference>
<dbReference type="GO" id="GO:0072546">
    <property type="term" value="C:EMC complex"/>
    <property type="evidence" value="ECO:0007669"/>
    <property type="project" value="UniProtKB-UniRule"/>
</dbReference>
<comment type="function">
    <text evidence="8">Part of the endoplasmic reticulum membrane protein complex (EMC) that enables the energy-independent insertion into endoplasmic reticulum membranes of newly synthesized membrane proteins. May be involved in Mg(2+) transport.</text>
</comment>
<evidence type="ECO:0000256" key="7">
    <source>
        <dbReference type="ARBA" id="ARBA00023136"/>
    </source>
</evidence>
<proteinExistence type="inferred from homology"/>